<dbReference type="GeneTree" id="ENSGT00940000161116"/>
<dbReference type="OrthoDB" id="6270329at2759"/>
<dbReference type="AlphaFoldDB" id="K7EJH2"/>
<dbReference type="UCSC" id="uc060bni.1">
    <property type="organism name" value="human"/>
</dbReference>
<dbReference type="Ensembl" id="ENST00000494759.1">
    <property type="protein sequence ID" value="ENSP00000465169.1"/>
    <property type="gene ID" value="ENSG00000221926.13"/>
</dbReference>
<reference evidence="1" key="4">
    <citation type="submission" date="2025-08" db="UniProtKB">
        <authorList>
            <consortium name="Ensembl"/>
        </authorList>
    </citation>
    <scope>IDENTIFICATION</scope>
</reference>
<dbReference type="SUPFAM" id="SSF109640">
    <property type="entry name" value="KRAB domain (Kruppel-associated box)"/>
    <property type="match status" value="1"/>
</dbReference>
<dbReference type="ExpressionAtlas" id="K7EJH2">
    <property type="expression patterns" value="baseline and differential"/>
</dbReference>
<reference evidence="1" key="5">
    <citation type="submission" date="2025-09" db="UniProtKB">
        <authorList>
            <consortium name="Ensembl"/>
        </authorList>
    </citation>
    <scope>IDENTIFICATION</scope>
</reference>
<sequence>GYLKKENMAALCRTAESQNPMQVFQGFMSFKDVAVNFTRKNGENWTLLRESCTGM</sequence>
<dbReference type="ChiTaRS" id="TRIM16">
    <property type="organism name" value="human"/>
</dbReference>
<dbReference type="OpenTargets" id="ENSG00000221926"/>
<gene>
    <name evidence="1" type="primary">TRIM16</name>
</gene>
<reference evidence="1 2" key="3">
    <citation type="journal article" date="2006" name="Nature">
        <title>DNA sequence of human chromosome 17 and analysis of rearrangement in the human lineage.</title>
        <authorList>
            <person name="Zody M.C."/>
            <person name="Garber M."/>
            <person name="Adams D.J."/>
            <person name="Sharpe T."/>
            <person name="Harrow J."/>
            <person name="Lupski J.R."/>
            <person name="Nicholson C."/>
            <person name="Searle S.M."/>
            <person name="Wilming L."/>
            <person name="Young S.K."/>
            <person name="Abouelleil A."/>
            <person name="Allen N.R."/>
            <person name="Bi W."/>
            <person name="Bloom T."/>
            <person name="Borowsky M.L."/>
            <person name="Bugalter B.E."/>
            <person name="Butler J."/>
            <person name="Chang J.L."/>
            <person name="Chen C.K."/>
            <person name="Cook A."/>
            <person name="Corum B."/>
            <person name="Cuomo C.A."/>
            <person name="de Jong P.J."/>
            <person name="DeCaprio D."/>
            <person name="Dewar K."/>
            <person name="FitzGerald M."/>
            <person name="Gilbert J."/>
            <person name="Gibson R."/>
            <person name="Gnerre S."/>
            <person name="Goldstein S."/>
            <person name="Grafham D.V."/>
            <person name="Grocock R."/>
            <person name="Hafez N."/>
            <person name="Hagopian D.S."/>
            <person name="Hart E."/>
            <person name="Norman C.H."/>
            <person name="Humphray S."/>
            <person name="Jaffe D.B."/>
            <person name="Jones M."/>
            <person name="Kamal M."/>
            <person name="Khodiyar V.K."/>
            <person name="LaButti K."/>
            <person name="Laird G."/>
            <person name="Lehoczky J."/>
            <person name="Liu X."/>
            <person name="Lokyitsang T."/>
            <person name="Loveland J."/>
            <person name="Lui A."/>
            <person name="Macdonald P."/>
            <person name="Major J.E."/>
            <person name="Matthews L."/>
            <person name="Mauceli E."/>
            <person name="McCarroll S.A."/>
            <person name="Mihalev A.H."/>
            <person name="Mudge J."/>
            <person name="Nguyen C."/>
            <person name="Nicol R."/>
            <person name="O'Leary S.B."/>
            <person name="Osoegawa K."/>
            <person name="Schwartz D.C."/>
            <person name="Shaw-Smith C."/>
            <person name="Stankiewicz P."/>
            <person name="Steward C."/>
            <person name="Swarbreck D."/>
            <person name="Venkataraman V."/>
            <person name="Whittaker C.A."/>
            <person name="Yang X."/>
            <person name="Zimmer A.R."/>
            <person name="Bradley A."/>
            <person name="Hubbard T."/>
            <person name="Birren B.W."/>
            <person name="Rogers J."/>
            <person name="Lander E.S."/>
            <person name="Nusbaum C."/>
        </authorList>
    </citation>
    <scope>NUCLEOTIDE SEQUENCE [LARGE SCALE GENOMIC DNA]</scope>
</reference>
<feature type="non-terminal residue" evidence="1">
    <location>
        <position position="1"/>
    </location>
</feature>
<proteinExistence type="predicted"/>
<keyword evidence="2" id="KW-1185">Reference proteome</keyword>
<dbReference type="GO" id="GO:0006355">
    <property type="term" value="P:regulation of DNA-templated transcription"/>
    <property type="evidence" value="ECO:0007669"/>
    <property type="project" value="InterPro"/>
</dbReference>
<evidence type="ECO:0000313" key="1">
    <source>
        <dbReference type="Ensembl" id="ENSP00000465169.1"/>
    </source>
</evidence>
<dbReference type="InterPro" id="IPR036051">
    <property type="entry name" value="KRAB_dom_sf"/>
</dbReference>
<organism evidence="1 2">
    <name type="scientific">Homo sapiens</name>
    <name type="common">Human</name>
    <dbReference type="NCBI Taxonomy" id="9606"/>
    <lineage>
        <taxon>Eukaryota</taxon>
        <taxon>Metazoa</taxon>
        <taxon>Chordata</taxon>
        <taxon>Craniata</taxon>
        <taxon>Vertebrata</taxon>
        <taxon>Euteleostomi</taxon>
        <taxon>Mammalia</taxon>
        <taxon>Eutheria</taxon>
        <taxon>Euarchontoglires</taxon>
        <taxon>Primates</taxon>
        <taxon>Haplorrhini</taxon>
        <taxon>Catarrhini</taxon>
        <taxon>Hominidae</taxon>
        <taxon>Homo</taxon>
    </lineage>
</organism>
<dbReference type="Ensembl" id="ENST00000494759.1">
    <property type="protein sequence ID" value="ENSP00000465169.1"/>
    <property type="gene ID" value="ENSG00000221926.14"/>
</dbReference>
<dbReference type="Proteomes" id="UP000005640">
    <property type="component" value="Chromosome 17"/>
</dbReference>
<dbReference type="EMBL" id="AC005324">
    <property type="status" value="NOT_ANNOTATED_CDS"/>
    <property type="molecule type" value="Genomic_DNA"/>
</dbReference>
<dbReference type="MassIVE" id="K7EJH2"/>
<name>K7EJH2_HUMAN</name>
<dbReference type="HOGENOM" id="CLU_3037615_0_0_1"/>
<dbReference type="Bgee" id="ENSG00000221926">
    <property type="expression patterns" value="Expressed in lower esophagus mucosa and 100 other cell types or tissues"/>
</dbReference>
<reference evidence="1 2" key="1">
    <citation type="journal article" date="2001" name="Nature">
        <title>Initial sequencing and analysis of the human genome.</title>
        <authorList>
            <consortium name="International Human Genome Sequencing Consortium"/>
            <person name="Lander E.S."/>
            <person name="Linton L.M."/>
            <person name="Birren B."/>
            <person name="Nusbaum C."/>
            <person name="Zody M.C."/>
            <person name="Baldwin J."/>
            <person name="Devon K."/>
            <person name="Dewar K."/>
            <person name="Doyle M."/>
            <person name="FitzHugh W."/>
            <person name="Funke R."/>
            <person name="Gage D."/>
            <person name="Harris K."/>
            <person name="Heaford A."/>
            <person name="Howland J."/>
            <person name="Kann L."/>
            <person name="Lehoczky J."/>
            <person name="LeVine R."/>
            <person name="McEwan P."/>
            <person name="McKernan K."/>
            <person name="Meldrim J."/>
            <person name="Mesirov J.P."/>
            <person name="Miranda C."/>
            <person name="Morris W."/>
            <person name="Naylor J."/>
            <person name="Raymond C."/>
            <person name="Rosetti M."/>
            <person name="Santos R."/>
            <person name="Sheridan A."/>
            <person name="Sougnez C."/>
            <person name="Stange-Thomann N."/>
            <person name="Stojanovic N."/>
            <person name="Subramanian A."/>
            <person name="Wyman D."/>
            <person name="Rogers J."/>
            <person name="Sulston J."/>
            <person name="Ainscough R."/>
            <person name="Beck S."/>
            <person name="Bentley D."/>
            <person name="Burton J."/>
            <person name="Clee C."/>
            <person name="Carter N."/>
            <person name="Coulson A."/>
            <person name="Deadman R."/>
            <person name="Deloukas P."/>
            <person name="Dunham A."/>
            <person name="Dunham I."/>
            <person name="Durbin R."/>
            <person name="French L."/>
            <person name="Grafham D."/>
            <person name="Gregory S."/>
            <person name="Hubbard T."/>
            <person name="Humphray S."/>
            <person name="Hunt A."/>
            <person name="Jones M."/>
            <person name="Lloyd C."/>
            <person name="McMurray A."/>
            <person name="Matthews L."/>
            <person name="Mercer S."/>
            <person name="Milne S."/>
            <person name="Mullikin J.C."/>
            <person name="Mungall A."/>
            <person name="Plumb R."/>
            <person name="Ross M."/>
            <person name="Shownkeen R."/>
            <person name="Sims S."/>
            <person name="Waterston R.H."/>
            <person name="Wilson R.K."/>
            <person name="Hillier L.W."/>
            <person name="McPherson J.D."/>
            <person name="Marra M.A."/>
            <person name="Mardis E.R."/>
            <person name="Fulton L.A."/>
            <person name="Chinwalla A.T."/>
            <person name="Pepin K.H."/>
            <person name="Gish W.R."/>
            <person name="Chissoe S.L."/>
            <person name="Wendl M.C."/>
            <person name="Delehaunty K.D."/>
            <person name="Miner T.L."/>
            <person name="Delehaunty A."/>
            <person name="Kramer J.B."/>
            <person name="Cook L.L."/>
            <person name="Fulton R.S."/>
            <person name="Johnson D.L."/>
            <person name="Minx P.J."/>
            <person name="Clifton S.W."/>
            <person name="Hawkins T."/>
            <person name="Branscomb E."/>
            <person name="Predki P."/>
            <person name="Richardson P."/>
            <person name="Wenning S."/>
            <person name="Slezak T."/>
            <person name="Doggett N."/>
            <person name="Cheng J.F."/>
            <person name="Olsen A."/>
            <person name="Lucas S."/>
            <person name="Elkin C."/>
            <person name="Uberbacher E."/>
            <person name="Frazier M."/>
            <person name="Gibbs R.A."/>
            <person name="Muzny D.M."/>
            <person name="Scherer S.E."/>
            <person name="Bouck J.B."/>
            <person name="Sodergren E.J."/>
            <person name="Worley K.C."/>
            <person name="Rives C.M."/>
            <person name="Gorrell J.H."/>
            <person name="Metzker M.L."/>
            <person name="Naylor S.L."/>
            <person name="Kucherlapati R.S."/>
            <person name="Nelson D.L."/>
            <person name="Weinstock G.M."/>
            <person name="Sakaki Y."/>
            <person name="Fujiyama A."/>
            <person name="Hattori M."/>
            <person name="Yada T."/>
            <person name="Toyoda A."/>
            <person name="Itoh T."/>
            <person name="Kawagoe C."/>
            <person name="Watanabe H."/>
            <person name="Totoki Y."/>
            <person name="Taylor T."/>
            <person name="Weissenbach J."/>
            <person name="Heilig R."/>
            <person name="Saurin W."/>
            <person name="Artiguenave F."/>
            <person name="Brottier P."/>
            <person name="Bruls T."/>
            <person name="Pelletier E."/>
            <person name="Robert C."/>
            <person name="Wincker P."/>
            <person name="Smith D.R."/>
            <person name="Doucette-Stamm L."/>
            <person name="Rubenfield M."/>
            <person name="Weinstock K."/>
            <person name="Lee H.M."/>
            <person name="Dubois J."/>
            <person name="Rosenthal A."/>
            <person name="Platzer M."/>
            <person name="Nyakatura G."/>
            <person name="Taudien S."/>
            <person name="Rump A."/>
            <person name="Yang H."/>
            <person name="Yu J."/>
            <person name="Wang J."/>
            <person name="Huang G."/>
            <person name="Gu J."/>
            <person name="Hood L."/>
            <person name="Rowen L."/>
            <person name="Madan A."/>
            <person name="Qin S."/>
            <person name="Davis R.W."/>
            <person name="Federspiel N.A."/>
            <person name="Abola A.P."/>
            <person name="Proctor M.J."/>
            <person name="Myers R.M."/>
            <person name="Schmutz J."/>
            <person name="Dickson M."/>
            <person name="Grimwood J."/>
            <person name="Cox D.R."/>
            <person name="Olson M.V."/>
            <person name="Kaul R."/>
            <person name="Raymond C."/>
            <person name="Shimizu N."/>
            <person name="Kawasaki K."/>
            <person name="Minoshima S."/>
            <person name="Evans G.A."/>
            <person name="Athanasiou M."/>
            <person name="Schultz R."/>
            <person name="Roe B.A."/>
            <person name="Chen F."/>
            <person name="Pan H."/>
            <person name="Ramser J."/>
            <person name="Lehrach H."/>
            <person name="Reinhardt R."/>
            <person name="McCombie W.R."/>
            <person name="de la Bastide M."/>
            <person name="Dedhia N."/>
            <person name="Blocker H."/>
            <person name="Hornischer K."/>
            <person name="Nordsiek G."/>
            <person name="Agarwala R."/>
            <person name="Aravind L."/>
            <person name="Bailey J.A."/>
            <person name="Bateman A."/>
            <person name="Batzoglou S."/>
            <person name="Birney E."/>
            <person name="Bork P."/>
            <person name="Brown D.G."/>
            <person name="Burge C.B."/>
            <person name="Cerutti L."/>
            <person name="Chen H.C."/>
            <person name="Church D."/>
            <person name="Clamp M."/>
            <person name="Copley R.R."/>
            <person name="Doerks T."/>
            <person name="Eddy S.R."/>
            <person name="Eichler E.E."/>
            <person name="Furey T.S."/>
            <person name="Galagan J."/>
            <person name="Gilbert J.G."/>
            <person name="Harmon C."/>
            <person name="Hayashizaki Y."/>
            <person name="Haussler D."/>
            <person name="Hermjakob H."/>
            <person name="Hokamp K."/>
            <person name="Jang W."/>
            <person name="Johnson L.S."/>
            <person name="Jones T.A."/>
            <person name="Kasif S."/>
            <person name="Kaspryzk A."/>
            <person name="Kennedy S."/>
            <person name="Kent W.J."/>
            <person name="Kitts P."/>
            <person name="Koonin E.V."/>
            <person name="Korf I."/>
            <person name="Kulp D."/>
            <person name="Lancet D."/>
            <person name="Lowe T.M."/>
            <person name="McLysaght A."/>
            <person name="Mikkelsen T."/>
            <person name="Moran J.V."/>
            <person name="Mulder N."/>
            <person name="Pollara V.J."/>
            <person name="Ponting C.P."/>
            <person name="Schuler G."/>
            <person name="Schultz J."/>
            <person name="Slater G."/>
            <person name="Smit A.F."/>
            <person name="Stupka E."/>
            <person name="Szustakowski J."/>
            <person name="Thierry-Mieg D."/>
            <person name="Thierry-Mieg J."/>
            <person name="Wagner L."/>
            <person name="Wallis J."/>
            <person name="Wheeler R."/>
            <person name="Williams A."/>
            <person name="Wolf Y.I."/>
            <person name="Wolfe K.H."/>
            <person name="Yang S.P."/>
            <person name="Yeh R.F."/>
            <person name="Collins F."/>
            <person name="Guyer M.S."/>
            <person name="Peterson J."/>
            <person name="Felsenfeld A."/>
            <person name="Wetterstrand K.A."/>
            <person name="Patrinos A."/>
            <person name="Morgan M.J."/>
            <person name="de Jong P."/>
            <person name="Catanese J.J."/>
            <person name="Osoegawa K."/>
            <person name="Shizuya H."/>
            <person name="Choi S."/>
            <person name="Chen Y.J."/>
        </authorList>
    </citation>
    <scope>NUCLEOTIDE SEQUENCE [LARGE SCALE GENOMIC DNA]</scope>
</reference>
<dbReference type="HGNC" id="HGNC:17241">
    <property type="gene designation" value="TRIM16"/>
</dbReference>
<accession>K7EJH2</accession>
<evidence type="ECO:0000313" key="2">
    <source>
        <dbReference type="Proteomes" id="UP000005640"/>
    </source>
</evidence>
<reference evidence="1 2" key="2">
    <citation type="journal article" date="2004" name="Nature">
        <title>Finishing the euchromatic sequence of the human genome.</title>
        <authorList>
            <consortium name="International Human Genome Sequencing Consortium"/>
        </authorList>
    </citation>
    <scope>NUCLEOTIDE SEQUENCE [LARGE SCALE GENOMIC DNA]</scope>
</reference>
<dbReference type="VEuPathDB" id="HostDB:ENSG00000221926"/>
<protein>
    <submittedName>
        <fullName evidence="1">Tripartite motif containing 16</fullName>
    </submittedName>
</protein>